<dbReference type="SUPFAM" id="SSF57667">
    <property type="entry name" value="beta-beta-alpha zinc fingers"/>
    <property type="match status" value="1"/>
</dbReference>
<feature type="region of interest" description="Disordered" evidence="2">
    <location>
        <begin position="1"/>
        <end position="95"/>
    </location>
</feature>
<dbReference type="GeneID" id="373403"/>
<dbReference type="InterPro" id="IPR036236">
    <property type="entry name" value="Znf_C2H2_sf"/>
</dbReference>
<reference evidence="4" key="1">
    <citation type="submission" date="1990-12" db="EMBL/GenBank/DDBJ databases">
        <authorList>
            <person name="Minor J.E."/>
        </authorList>
    </citation>
    <scope>NUCLEOTIDE SEQUENCE</scope>
</reference>
<feature type="domain" description="C2H2-type" evidence="3">
    <location>
        <begin position="157"/>
        <end position="185"/>
    </location>
</feature>
<evidence type="ECO:0000256" key="2">
    <source>
        <dbReference type="SAM" id="MobiDB-lite"/>
    </source>
</evidence>
<dbReference type="EMBL" id="X57013">
    <property type="protein sequence ID" value="CAA40332.1"/>
    <property type="molecule type" value="mRNA"/>
</dbReference>
<evidence type="ECO:0000313" key="4">
    <source>
        <dbReference type="EMBL" id="CAA40332.1"/>
    </source>
</evidence>
<feature type="compositionally biased region" description="Low complexity" evidence="2">
    <location>
        <begin position="334"/>
        <end position="343"/>
    </location>
</feature>
<dbReference type="HOGENOM" id="CLU_714398_0_0_1"/>
<reference evidence="4" key="2">
    <citation type="journal article" date="1991" name="Development">
        <title>Gene regulatory factors of the sea urchin embryo. II. Two dissimilar proteins, P3A1 and P3A2, bind to the same target sites that are required for early territorial gene expression.</title>
        <authorList>
            <person name="Hoog C."/>
            <person name="Calzone F.J."/>
            <person name="Cutting A.E."/>
            <person name="Britten R.J."/>
            <person name="Davidson E.H."/>
        </authorList>
    </citation>
    <scope>NUCLEOTIDE SEQUENCE</scope>
</reference>
<feature type="compositionally biased region" description="Polar residues" evidence="2">
    <location>
        <begin position="16"/>
        <end position="29"/>
    </location>
</feature>
<dbReference type="Proteomes" id="UP000007110">
    <property type="component" value="Unassembled WGS sequence"/>
</dbReference>
<dbReference type="InParanoid" id="Q04072"/>
<dbReference type="OrthoDB" id="654211at2759"/>
<feature type="region of interest" description="Disordered" evidence="2">
    <location>
        <begin position="312"/>
        <end position="358"/>
    </location>
</feature>
<organism evidence="4">
    <name type="scientific">Strongylocentrotus purpuratus</name>
    <name type="common">Purple sea urchin</name>
    <dbReference type="NCBI Taxonomy" id="7668"/>
    <lineage>
        <taxon>Eukaryota</taxon>
        <taxon>Metazoa</taxon>
        <taxon>Echinodermata</taxon>
        <taxon>Eleutherozoa</taxon>
        <taxon>Echinozoa</taxon>
        <taxon>Echinoidea</taxon>
        <taxon>Euechinoidea</taxon>
        <taxon>Echinacea</taxon>
        <taxon>Camarodonta</taxon>
        <taxon>Echinidea</taxon>
        <taxon>Strongylocentrotidae</taxon>
        <taxon>Strongylocentrotus</taxon>
    </lineage>
</organism>
<accession>Q04072</accession>
<evidence type="ECO:0000313" key="5">
    <source>
        <dbReference type="EnsemblMetazoa" id="NP_999757"/>
    </source>
</evidence>
<keyword evidence="1" id="KW-0479">Metal-binding</keyword>
<dbReference type="PIR" id="S16435">
    <property type="entry name" value="S16435"/>
</dbReference>
<reference evidence="6" key="3">
    <citation type="submission" date="2015-02" db="EMBL/GenBank/DDBJ databases">
        <title>Genome sequencing for Strongylocentrotus purpuratus.</title>
        <authorList>
            <person name="Murali S."/>
            <person name="Liu Y."/>
            <person name="Vee V."/>
            <person name="English A."/>
            <person name="Wang M."/>
            <person name="Skinner E."/>
            <person name="Han Y."/>
            <person name="Muzny D.M."/>
            <person name="Worley K.C."/>
            <person name="Gibbs R.A."/>
        </authorList>
    </citation>
    <scope>NUCLEOTIDE SEQUENCE</scope>
</reference>
<keyword evidence="6" id="KW-1185">Reference proteome</keyword>
<dbReference type="PROSITE" id="PS00028">
    <property type="entry name" value="ZINC_FINGER_C2H2_1"/>
    <property type="match status" value="1"/>
</dbReference>
<sequence>MADEQKELDTPGSDGFSAQNQQNDDSSIGNDGGENAETSPGSYRSRDDGSEMEASSVPSTPPPTFVRLAPILTPSEAIGTGGSSSSSQSVTEGTDQSILFEQSTEGTSGSGHMDYKFVDGKYVQYTPTGQEGDGSPQLMDFNGKSSSVTSVDGGQGFICKVCGAWYNVRQSLNSHIQNQHQGKRFKCSKCPYSTNRRHDLYRHDGQVHRGTAKQTVPLVSPIAKLTGKANTVAAALKKRDERRILKKPLTISSPSFTPATISPASLSAANPTSVNLSSPTISLENKSVKQLLNLGEGANSQQLVVVSDGMQGAVYSEPPSPQQNENRSGWLEENSSNNSSSGSKPHRQTESFEHQLPSGAIFRRITEITFFPDGRIRETRTEEYEMP</sequence>
<evidence type="ECO:0000259" key="3">
    <source>
        <dbReference type="PROSITE" id="PS50157"/>
    </source>
</evidence>
<dbReference type="PROSITE" id="PS50157">
    <property type="entry name" value="ZINC_FINGER_C2H2_2"/>
    <property type="match status" value="2"/>
</dbReference>
<reference evidence="5" key="4">
    <citation type="submission" date="2021-01" db="UniProtKB">
        <authorList>
            <consortium name="EnsemblMetazoa"/>
        </authorList>
    </citation>
    <scope>IDENTIFICATION</scope>
</reference>
<evidence type="ECO:0000313" key="6">
    <source>
        <dbReference type="Proteomes" id="UP000007110"/>
    </source>
</evidence>
<keyword evidence="1" id="KW-0863">Zinc-finger</keyword>
<feature type="domain" description="C2H2-type" evidence="3">
    <location>
        <begin position="185"/>
        <end position="213"/>
    </location>
</feature>
<proteinExistence type="evidence at transcript level"/>
<dbReference type="InterPro" id="IPR013087">
    <property type="entry name" value="Znf_C2H2_type"/>
</dbReference>
<dbReference type="SMART" id="SM00355">
    <property type="entry name" value="ZnF_C2H2"/>
    <property type="match status" value="2"/>
</dbReference>
<dbReference type="GO" id="GO:0008270">
    <property type="term" value="F:zinc ion binding"/>
    <property type="evidence" value="ECO:0007669"/>
    <property type="project" value="UniProtKB-KW"/>
</dbReference>
<keyword evidence="1" id="KW-0862">Zinc</keyword>
<protein>
    <submittedName>
        <fullName evidence="4">p3A1 protein</fullName>
    </submittedName>
</protein>
<dbReference type="Gene3D" id="3.30.160.60">
    <property type="entry name" value="Classic Zinc Finger"/>
    <property type="match status" value="1"/>
</dbReference>
<evidence type="ECO:0000256" key="1">
    <source>
        <dbReference type="PROSITE-ProRule" id="PRU00042"/>
    </source>
</evidence>
<dbReference type="EnsemblMetazoa" id="NM_214592">
    <property type="protein sequence ID" value="NP_999757"/>
    <property type="gene ID" value="LOC373403"/>
</dbReference>
<name>Q04072_STRPU</name>
<dbReference type="KEGG" id="spu:373403"/>
<feature type="compositionally biased region" description="Low complexity" evidence="2">
    <location>
        <begin position="83"/>
        <end position="94"/>
    </location>
</feature>
<dbReference type="AlphaFoldDB" id="Q04072"/>